<dbReference type="EMBL" id="CAJJDP010000034">
    <property type="protein sequence ID" value="CAD8157797.1"/>
    <property type="molecule type" value="Genomic_DNA"/>
</dbReference>
<evidence type="ECO:0000313" key="2">
    <source>
        <dbReference type="Proteomes" id="UP000683925"/>
    </source>
</evidence>
<proteinExistence type="predicted"/>
<gene>
    <name evidence="1" type="ORF">POCTA_138.1.T0340166</name>
</gene>
<reference evidence="1" key="1">
    <citation type="submission" date="2021-01" db="EMBL/GenBank/DDBJ databases">
        <authorList>
            <consortium name="Genoscope - CEA"/>
            <person name="William W."/>
        </authorList>
    </citation>
    <scope>NUCLEOTIDE SEQUENCE</scope>
</reference>
<dbReference type="OrthoDB" id="298777at2759"/>
<sequence>MMMTKELEGEKLFWYQFLRTKFQIIINNNEEIKYVTDGQILRIDHNKDPQKPPEILNNLEQIKYLQWHGQYGQNLKKVGKWKTSWKGQILKNIGGQYTEDGKKIGAWRELRSNYTEQAQVYEVGEYFDDQRIGEWKYFFGDQEIGGGDYNEQGLKDGNWIDLSELFQKDKQITYNGMYNFGKKIGRWTECLRQNGYQSFTEIGGGYYDNQGKELKVGIWIELIDFRKDKQVTFNGLYQNGYKIGRWNILSDEYLSDSFEIMYQYYETFVLSGGGSYDQQGLKNGKWIELNDSFFIGNNIKYCGEYKKSEKVGIWDLYWSDDRQAKLIGGGLFEIENGQLKNGNWIDSSDNFEKFRQITNNGVYKNGKKFGQWKTYWRESAKDNFIYCSGGNYHQFEFGIKEGKWTELNETFTKSNQTIYEGEYKNNKKVGRWNILLRRDHSLLEKIGGGNYNYENGLKQGKWIELWDNFRDDSQVTYNGEYKNGQRIGRWDIYYREILGENFELIGGGSYDMQKQGIKQGNWIELSDTFSNWSQTIYQGQYLNSMKVGKWEEKKRDCYAFSKRFVKKREMFFEV</sequence>
<dbReference type="PANTHER" id="PTHR33706">
    <property type="entry name" value="MORN VARIANT REPEAT PROTEIN"/>
    <property type="match status" value="1"/>
</dbReference>
<dbReference type="Proteomes" id="UP000683925">
    <property type="component" value="Unassembled WGS sequence"/>
</dbReference>
<organism evidence="1 2">
    <name type="scientific">Paramecium octaurelia</name>
    <dbReference type="NCBI Taxonomy" id="43137"/>
    <lineage>
        <taxon>Eukaryota</taxon>
        <taxon>Sar</taxon>
        <taxon>Alveolata</taxon>
        <taxon>Ciliophora</taxon>
        <taxon>Intramacronucleata</taxon>
        <taxon>Oligohymenophorea</taxon>
        <taxon>Peniculida</taxon>
        <taxon>Parameciidae</taxon>
        <taxon>Paramecium</taxon>
    </lineage>
</organism>
<accession>A0A8S1U2G0</accession>
<dbReference type="OMA" id="YWRESAK"/>
<keyword evidence="2" id="KW-1185">Reference proteome</keyword>
<comment type="caution">
    <text evidence="1">The sequence shown here is derived from an EMBL/GenBank/DDBJ whole genome shotgun (WGS) entry which is preliminary data.</text>
</comment>
<name>A0A8S1U2G0_PAROT</name>
<dbReference type="PANTHER" id="PTHR33706:SF1">
    <property type="entry name" value="TPR REPEAT PROTEIN"/>
    <property type="match status" value="1"/>
</dbReference>
<dbReference type="AlphaFoldDB" id="A0A8S1U2G0"/>
<evidence type="ECO:0000313" key="1">
    <source>
        <dbReference type="EMBL" id="CAD8157797.1"/>
    </source>
</evidence>
<protein>
    <submittedName>
        <fullName evidence="1">Uncharacterized protein</fullName>
    </submittedName>
</protein>